<dbReference type="EMBL" id="DUZY01000002">
    <property type="protein sequence ID" value="DAD28216.1"/>
    <property type="molecule type" value="Genomic_DNA"/>
</dbReference>
<name>A0A822YAW8_NELNU</name>
<dbReference type="Proteomes" id="UP000607653">
    <property type="component" value="Unassembled WGS sequence"/>
</dbReference>
<reference evidence="1 2" key="1">
    <citation type="journal article" date="2020" name="Mol. Biol. Evol.">
        <title>Distinct Expression and Methylation Patterns for Genes with Different Fates following a Single Whole-Genome Duplication in Flowering Plants.</title>
        <authorList>
            <person name="Shi T."/>
            <person name="Rahmani R.S."/>
            <person name="Gugger P.F."/>
            <person name="Wang M."/>
            <person name="Li H."/>
            <person name="Zhang Y."/>
            <person name="Li Z."/>
            <person name="Wang Q."/>
            <person name="Van de Peer Y."/>
            <person name="Marchal K."/>
            <person name="Chen J."/>
        </authorList>
    </citation>
    <scope>NUCLEOTIDE SEQUENCE [LARGE SCALE GENOMIC DNA]</scope>
    <source>
        <tissue evidence="1">Leaf</tissue>
    </source>
</reference>
<evidence type="ECO:0000313" key="1">
    <source>
        <dbReference type="EMBL" id="DAD28216.1"/>
    </source>
</evidence>
<proteinExistence type="predicted"/>
<organism evidence="1 2">
    <name type="scientific">Nelumbo nucifera</name>
    <name type="common">Sacred lotus</name>
    <dbReference type="NCBI Taxonomy" id="4432"/>
    <lineage>
        <taxon>Eukaryota</taxon>
        <taxon>Viridiplantae</taxon>
        <taxon>Streptophyta</taxon>
        <taxon>Embryophyta</taxon>
        <taxon>Tracheophyta</taxon>
        <taxon>Spermatophyta</taxon>
        <taxon>Magnoliopsida</taxon>
        <taxon>Proteales</taxon>
        <taxon>Nelumbonaceae</taxon>
        <taxon>Nelumbo</taxon>
    </lineage>
</organism>
<sequence>MKPTKFPLFCGPSVTCIETTKDVNRVEDLIQLFNNNEQNLKVNKKEKITWAKIVVESA</sequence>
<protein>
    <submittedName>
        <fullName evidence="1">Uncharacterized protein</fullName>
    </submittedName>
</protein>
<keyword evidence="2" id="KW-1185">Reference proteome</keyword>
<comment type="caution">
    <text evidence="1">The sequence shown here is derived from an EMBL/GenBank/DDBJ whole genome shotgun (WGS) entry which is preliminary data.</text>
</comment>
<dbReference type="AlphaFoldDB" id="A0A822YAW8"/>
<gene>
    <name evidence="1" type="ORF">HUJ06_029684</name>
</gene>
<accession>A0A822YAW8</accession>
<evidence type="ECO:0000313" key="2">
    <source>
        <dbReference type="Proteomes" id="UP000607653"/>
    </source>
</evidence>